<reference evidence="12 13" key="1">
    <citation type="submission" date="2013-02" db="EMBL/GenBank/DDBJ databases">
        <authorList>
            <person name="Harkins D.M."/>
            <person name="Durkin A.S."/>
            <person name="Brinkac L.M."/>
            <person name="Haft D.H."/>
            <person name="Selengut J.D."/>
            <person name="Sanka R."/>
            <person name="DePew J."/>
            <person name="Purushe J."/>
            <person name="Haake D.A."/>
            <person name="Matsunaga J."/>
            <person name="Vinetz J.M."/>
            <person name="Sutton G.G."/>
            <person name="Nierman W.C."/>
            <person name="Fouts D.E."/>
        </authorList>
    </citation>
    <scope>NUCLEOTIDE SEQUENCE [LARGE SCALE GENOMIC DNA]</scope>
    <source>
        <strain evidence="12 13">Ecochallenge</strain>
    </source>
</reference>
<evidence type="ECO:0000256" key="5">
    <source>
        <dbReference type="ARBA" id="ARBA00022960"/>
    </source>
</evidence>
<feature type="transmembrane region" description="Helical" evidence="11">
    <location>
        <begin position="45"/>
        <end position="65"/>
    </location>
</feature>
<dbReference type="InterPro" id="IPR004268">
    <property type="entry name" value="MurJ"/>
</dbReference>
<accession>N1U3L3</accession>
<dbReference type="Pfam" id="PF03023">
    <property type="entry name" value="MurJ"/>
    <property type="match status" value="1"/>
</dbReference>
<keyword evidence="4 11" id="KW-0812">Transmembrane</keyword>
<evidence type="ECO:0000313" key="13">
    <source>
        <dbReference type="Proteomes" id="UP000012249"/>
    </source>
</evidence>
<evidence type="ECO:0000256" key="3">
    <source>
        <dbReference type="ARBA" id="ARBA00022475"/>
    </source>
</evidence>
<dbReference type="PANTHER" id="PTHR43549">
    <property type="entry name" value="MULTIDRUG RESISTANCE PROTEIN YPNP-RELATED"/>
    <property type="match status" value="1"/>
</dbReference>
<organism evidence="12 13">
    <name type="scientific">Leptospira weilii str. Ecochallenge</name>
    <dbReference type="NCBI Taxonomy" id="1049986"/>
    <lineage>
        <taxon>Bacteria</taxon>
        <taxon>Pseudomonadati</taxon>
        <taxon>Spirochaetota</taxon>
        <taxon>Spirochaetia</taxon>
        <taxon>Leptospirales</taxon>
        <taxon>Leptospiraceae</taxon>
        <taxon>Leptospira</taxon>
    </lineage>
</organism>
<comment type="subcellular location">
    <subcellularLocation>
        <location evidence="1">Cell membrane</location>
        <topology evidence="1">Multi-pass membrane protein</topology>
    </subcellularLocation>
</comment>
<evidence type="ECO:0000256" key="10">
    <source>
        <dbReference type="ARBA" id="ARBA00061532"/>
    </source>
</evidence>
<evidence type="ECO:0000256" key="11">
    <source>
        <dbReference type="SAM" id="Phobius"/>
    </source>
</evidence>
<dbReference type="GO" id="GO:0008360">
    <property type="term" value="P:regulation of cell shape"/>
    <property type="evidence" value="ECO:0007669"/>
    <property type="project" value="UniProtKB-KW"/>
</dbReference>
<evidence type="ECO:0000256" key="2">
    <source>
        <dbReference type="ARBA" id="ARBA00022448"/>
    </source>
</evidence>
<dbReference type="AlphaFoldDB" id="N1U3L3"/>
<dbReference type="EMBL" id="AHMI02000113">
    <property type="protein sequence ID" value="EMY15088.1"/>
    <property type="molecule type" value="Genomic_DNA"/>
</dbReference>
<evidence type="ECO:0000256" key="9">
    <source>
        <dbReference type="ARBA" id="ARBA00060041"/>
    </source>
</evidence>
<evidence type="ECO:0000256" key="6">
    <source>
        <dbReference type="ARBA" id="ARBA00022984"/>
    </source>
</evidence>
<keyword evidence="8 11" id="KW-0472">Membrane</keyword>
<comment type="similarity">
    <text evidence="10">Belongs to the MurJ/MviN family.</text>
</comment>
<comment type="caution">
    <text evidence="12">The sequence shown here is derived from an EMBL/GenBank/DDBJ whole genome shotgun (WGS) entry which is preliminary data.</text>
</comment>
<protein>
    <submittedName>
        <fullName evidence="12">Virulence factor MVIN domain protein</fullName>
    </submittedName>
</protein>
<dbReference type="PRINTS" id="PR01806">
    <property type="entry name" value="VIRFACTRMVIN"/>
</dbReference>
<feature type="transmembrane region" description="Helical" evidence="11">
    <location>
        <begin position="86"/>
        <end position="106"/>
    </location>
</feature>
<feature type="transmembrane region" description="Helical" evidence="11">
    <location>
        <begin position="118"/>
        <end position="138"/>
    </location>
</feature>
<evidence type="ECO:0000313" key="12">
    <source>
        <dbReference type="EMBL" id="EMY15088.1"/>
    </source>
</evidence>
<name>N1U3L3_9LEPT</name>
<keyword evidence="5" id="KW-0133">Cell shape</keyword>
<keyword evidence="6" id="KW-0573">Peptidoglycan synthesis</keyword>
<evidence type="ECO:0000256" key="1">
    <source>
        <dbReference type="ARBA" id="ARBA00004651"/>
    </source>
</evidence>
<dbReference type="GO" id="GO:0005886">
    <property type="term" value="C:plasma membrane"/>
    <property type="evidence" value="ECO:0007669"/>
    <property type="project" value="UniProtKB-SubCell"/>
</dbReference>
<keyword evidence="2" id="KW-0813">Transport</keyword>
<sequence>MLPAALGGGFYQLSLLVDIFLANWVQNRNPGLGAVVSLDYSQRLVQLPTGIIGVALATTILPALLQSLKKEGLSSLRQELAAALEFALFLTVPAAIGMVLLAGPILDSIYFGGKWDHLATHTATQPLIFYSLAIPFLVSIKY</sequence>
<evidence type="ECO:0000256" key="8">
    <source>
        <dbReference type="ARBA" id="ARBA00023136"/>
    </source>
</evidence>
<dbReference type="Proteomes" id="UP000012249">
    <property type="component" value="Unassembled WGS sequence"/>
</dbReference>
<evidence type="ECO:0000256" key="7">
    <source>
        <dbReference type="ARBA" id="ARBA00022989"/>
    </source>
</evidence>
<keyword evidence="3" id="KW-1003">Cell membrane</keyword>
<dbReference type="GO" id="GO:0009252">
    <property type="term" value="P:peptidoglycan biosynthetic process"/>
    <property type="evidence" value="ECO:0007669"/>
    <property type="project" value="UniProtKB-KW"/>
</dbReference>
<keyword evidence="7 11" id="KW-1133">Transmembrane helix</keyword>
<gene>
    <name evidence="12" type="ORF">LEP1GSC043_3416</name>
</gene>
<dbReference type="InterPro" id="IPR052031">
    <property type="entry name" value="Membrane_Transporter-Flippase"/>
</dbReference>
<proteinExistence type="inferred from homology"/>
<comment type="function">
    <text evidence="9">Involved in peptidoglycan biosynthesis. Transports lipid-linked peptidoglycan precursors from the inner to the outer leaflet of the cytoplasmic membrane.</text>
</comment>
<evidence type="ECO:0000256" key="4">
    <source>
        <dbReference type="ARBA" id="ARBA00022692"/>
    </source>
</evidence>
<dbReference type="PANTHER" id="PTHR43549:SF3">
    <property type="entry name" value="MULTIDRUG RESISTANCE PROTEIN YPNP-RELATED"/>
    <property type="match status" value="1"/>
</dbReference>